<evidence type="ECO:0000256" key="11">
    <source>
        <dbReference type="SAM" id="MobiDB-lite"/>
    </source>
</evidence>
<evidence type="ECO:0000256" key="6">
    <source>
        <dbReference type="ARBA" id="ARBA00023125"/>
    </source>
</evidence>
<feature type="compositionally biased region" description="Polar residues" evidence="11">
    <location>
        <begin position="473"/>
        <end position="497"/>
    </location>
</feature>
<keyword evidence="9 10" id="KW-0539">Nucleus</keyword>
<evidence type="ECO:0000256" key="5">
    <source>
        <dbReference type="ARBA" id="ARBA00023015"/>
    </source>
</evidence>
<feature type="compositionally biased region" description="Low complexity" evidence="11">
    <location>
        <begin position="211"/>
        <end position="222"/>
    </location>
</feature>
<dbReference type="GO" id="GO:0000978">
    <property type="term" value="F:RNA polymerase II cis-regulatory region sequence-specific DNA binding"/>
    <property type="evidence" value="ECO:0007669"/>
    <property type="project" value="TreeGrafter"/>
</dbReference>
<evidence type="ECO:0000256" key="2">
    <source>
        <dbReference type="ARBA" id="ARBA00022499"/>
    </source>
</evidence>
<gene>
    <name evidence="13" type="primary">Sox9</name>
    <name evidence="13" type="ORF">MOHOCH_R03860</name>
</gene>
<feature type="domain" description="HMG box" evidence="12">
    <location>
        <begin position="105"/>
        <end position="173"/>
    </location>
</feature>
<dbReference type="PANTHER" id="PTHR45803:SF1">
    <property type="entry name" value="TRANSCRIPTION FACTOR SOX-9"/>
    <property type="match status" value="1"/>
</dbReference>
<dbReference type="Pfam" id="PF00505">
    <property type="entry name" value="HMG_box"/>
    <property type="match status" value="1"/>
</dbReference>
<dbReference type="Pfam" id="PF12444">
    <property type="entry name" value="Sox_N"/>
    <property type="match status" value="1"/>
</dbReference>
<dbReference type="InterPro" id="IPR022151">
    <property type="entry name" value="Sox_N"/>
</dbReference>
<dbReference type="GO" id="GO:0005634">
    <property type="term" value="C:nucleus"/>
    <property type="evidence" value="ECO:0007669"/>
    <property type="project" value="UniProtKB-SubCell"/>
</dbReference>
<keyword evidence="14" id="KW-1185">Reference proteome</keyword>
<evidence type="ECO:0000256" key="9">
    <source>
        <dbReference type="ARBA" id="ARBA00023242"/>
    </source>
</evidence>
<feature type="compositionally biased region" description="Low complexity" evidence="11">
    <location>
        <begin position="277"/>
        <end position="288"/>
    </location>
</feature>
<feature type="region of interest" description="Disordered" evidence="11">
    <location>
        <begin position="1"/>
        <end position="66"/>
    </location>
</feature>
<dbReference type="GO" id="GO:0002009">
    <property type="term" value="P:morphogenesis of an epithelium"/>
    <property type="evidence" value="ECO:0007669"/>
    <property type="project" value="TreeGrafter"/>
</dbReference>
<reference evidence="13 14" key="1">
    <citation type="submission" date="2019-09" db="EMBL/GenBank/DDBJ databases">
        <title>Bird 10,000 Genomes (B10K) Project - Family phase.</title>
        <authorList>
            <person name="Zhang G."/>
        </authorList>
    </citation>
    <scope>NUCLEOTIDE SEQUENCE [LARGE SCALE GENOMIC DNA]</scope>
    <source>
        <strain evidence="13">B10K-DU-030-22</strain>
        <tissue evidence="13">Blood</tissue>
    </source>
</reference>
<dbReference type="SMART" id="SM00398">
    <property type="entry name" value="HMG"/>
    <property type="match status" value="1"/>
</dbReference>
<name>A0A7K7X5I5_9PASS</name>
<feature type="compositionally biased region" description="Low complexity" evidence="11">
    <location>
        <begin position="27"/>
        <end position="42"/>
    </location>
</feature>
<dbReference type="FunFam" id="1.10.30.10:FF:000004">
    <property type="entry name" value="Transcription factor SOX-10"/>
    <property type="match status" value="1"/>
</dbReference>
<comment type="subcellular location">
    <subcellularLocation>
        <location evidence="1">Nucleus</location>
    </subcellularLocation>
</comment>
<feature type="region of interest" description="Disordered" evidence="11">
    <location>
        <begin position="160"/>
        <end position="290"/>
    </location>
</feature>
<feature type="non-terminal residue" evidence="13">
    <location>
        <position position="1"/>
    </location>
</feature>
<dbReference type="EMBL" id="VZTA01006264">
    <property type="protein sequence ID" value="NXA60740.1"/>
    <property type="molecule type" value="Genomic_DNA"/>
</dbReference>
<dbReference type="PANTHER" id="PTHR45803">
    <property type="entry name" value="SOX100B"/>
    <property type="match status" value="1"/>
</dbReference>
<dbReference type="PROSITE" id="PS50118">
    <property type="entry name" value="HMG_BOX_2"/>
    <property type="match status" value="1"/>
</dbReference>
<dbReference type="GO" id="GO:0002062">
    <property type="term" value="P:chondrocyte differentiation"/>
    <property type="evidence" value="ECO:0007669"/>
    <property type="project" value="TreeGrafter"/>
</dbReference>
<feature type="region of interest" description="Disordered" evidence="11">
    <location>
        <begin position="302"/>
        <end position="406"/>
    </location>
</feature>
<comment type="caution">
    <text evidence="13">The sequence shown here is derived from an EMBL/GenBank/DDBJ whole genome shotgun (WGS) entry which is preliminary data.</text>
</comment>
<feature type="compositionally biased region" description="Basic and acidic residues" evidence="11">
    <location>
        <begin position="160"/>
        <end position="174"/>
    </location>
</feature>
<dbReference type="AlphaFoldDB" id="A0A7K7X5I5"/>
<dbReference type="Gene3D" id="1.10.30.10">
    <property type="entry name" value="High mobility group box domain"/>
    <property type="match status" value="1"/>
</dbReference>
<dbReference type="CDD" id="cd22031">
    <property type="entry name" value="HMG-box_SoxE"/>
    <property type="match status" value="1"/>
</dbReference>
<keyword evidence="5" id="KW-0805">Transcription regulation</keyword>
<keyword evidence="6 10" id="KW-0238">DNA-binding</keyword>
<dbReference type="InterPro" id="IPR009071">
    <property type="entry name" value="HMG_box_dom"/>
</dbReference>
<feature type="region of interest" description="Disordered" evidence="11">
    <location>
        <begin position="465"/>
        <end position="497"/>
    </location>
</feature>
<proteinExistence type="predicted"/>
<feature type="compositionally biased region" description="Low complexity" evidence="11">
    <location>
        <begin position="363"/>
        <end position="381"/>
    </location>
</feature>
<evidence type="ECO:0000259" key="12">
    <source>
        <dbReference type="PROSITE" id="PS50118"/>
    </source>
</evidence>
<keyword evidence="8" id="KW-0804">Transcription</keyword>
<feature type="compositionally biased region" description="Pro residues" evidence="11">
    <location>
        <begin position="344"/>
        <end position="353"/>
    </location>
</feature>
<keyword evidence="4" id="KW-0832">Ubl conjugation</keyword>
<feature type="compositionally biased region" description="Polar residues" evidence="11">
    <location>
        <begin position="388"/>
        <end position="406"/>
    </location>
</feature>
<evidence type="ECO:0000313" key="13">
    <source>
        <dbReference type="EMBL" id="NXA60740.1"/>
    </source>
</evidence>
<dbReference type="InterPro" id="IPR036910">
    <property type="entry name" value="HMG_box_dom_sf"/>
</dbReference>
<evidence type="ECO:0000256" key="3">
    <source>
        <dbReference type="ARBA" id="ARBA00022782"/>
    </source>
</evidence>
<organism evidence="13 14">
    <name type="scientific">Mohoua ochrocephala</name>
    <dbReference type="NCBI Taxonomy" id="874463"/>
    <lineage>
        <taxon>Eukaryota</taxon>
        <taxon>Metazoa</taxon>
        <taxon>Chordata</taxon>
        <taxon>Craniata</taxon>
        <taxon>Vertebrata</taxon>
        <taxon>Euteleostomi</taxon>
        <taxon>Archelosauria</taxon>
        <taxon>Archosauria</taxon>
        <taxon>Dinosauria</taxon>
        <taxon>Saurischia</taxon>
        <taxon>Theropoda</taxon>
        <taxon>Coelurosauria</taxon>
        <taxon>Aves</taxon>
        <taxon>Neognathae</taxon>
        <taxon>Neoaves</taxon>
        <taxon>Telluraves</taxon>
        <taxon>Australaves</taxon>
        <taxon>Passeriformes</taxon>
        <taxon>Meliphagoidea</taxon>
        <taxon>Acanthizidae</taxon>
        <taxon>Mohoua</taxon>
    </lineage>
</organism>
<dbReference type="SUPFAM" id="SSF47095">
    <property type="entry name" value="HMG-box"/>
    <property type="match status" value="1"/>
</dbReference>
<accession>A0A7K7X5I5</accession>
<evidence type="ECO:0000256" key="1">
    <source>
        <dbReference type="ARBA" id="ARBA00004123"/>
    </source>
</evidence>
<dbReference type="GO" id="GO:0000122">
    <property type="term" value="P:negative regulation of transcription by RNA polymerase II"/>
    <property type="evidence" value="ECO:0007669"/>
    <property type="project" value="TreeGrafter"/>
</dbReference>
<dbReference type="Proteomes" id="UP000586926">
    <property type="component" value="Unassembled WGS sequence"/>
</dbReference>
<dbReference type="GO" id="GO:0000981">
    <property type="term" value="F:DNA-binding transcription factor activity, RNA polymerase II-specific"/>
    <property type="evidence" value="ECO:0007669"/>
    <property type="project" value="TreeGrafter"/>
</dbReference>
<keyword evidence="7" id="KW-0010">Activator</keyword>
<dbReference type="GO" id="GO:0032332">
    <property type="term" value="P:positive regulation of chondrocyte differentiation"/>
    <property type="evidence" value="ECO:0007669"/>
    <property type="project" value="TreeGrafter"/>
</dbReference>
<keyword evidence="2" id="KW-1017">Isopeptide bond</keyword>
<dbReference type="GO" id="GO:0048709">
    <property type="term" value="P:oligodendrocyte differentiation"/>
    <property type="evidence" value="ECO:0007669"/>
    <property type="project" value="TreeGrafter"/>
</dbReference>
<feature type="DNA-binding region" description="HMG box" evidence="10">
    <location>
        <begin position="105"/>
        <end position="173"/>
    </location>
</feature>
<protein>
    <submittedName>
        <fullName evidence="13">SOX9 factor</fullName>
    </submittedName>
</protein>
<evidence type="ECO:0000256" key="10">
    <source>
        <dbReference type="PROSITE-ProRule" id="PRU00267"/>
    </source>
</evidence>
<dbReference type="InterPro" id="IPR050917">
    <property type="entry name" value="SOX_TF"/>
</dbReference>
<dbReference type="GO" id="GO:0007507">
    <property type="term" value="P:heart development"/>
    <property type="evidence" value="ECO:0007669"/>
    <property type="project" value="TreeGrafter"/>
</dbReference>
<evidence type="ECO:0000256" key="4">
    <source>
        <dbReference type="ARBA" id="ARBA00022843"/>
    </source>
</evidence>
<evidence type="ECO:0000256" key="7">
    <source>
        <dbReference type="ARBA" id="ARBA00023159"/>
    </source>
</evidence>
<feature type="compositionally biased region" description="Basic and acidic residues" evidence="11">
    <location>
        <begin position="56"/>
        <end position="66"/>
    </location>
</feature>
<sequence>MNLLDPFMKMTEEQDKCISDAPSPTMSDDSAGSPCPSGSGSDTENTRPQENTFPKGDPDLKKENDEDKFPVCIREAVSQVLKGYDWTLVPMPVRVNGSSKNKPHVKRPMNAFMVWAQAARRKLADQYPHLHNAELSKTLGKLWRLLNESEKRPFVEEAERLRVQHKKDHPDYKYQPRRRKSVKNGQAEQEEGSEQTHISPNAIFKALQADSPQSSSSISEVHSPGEHSGRAQEGGAGGVGSAPLTPERSPRVSHPWHCHLFHGDTPSPLHPSPSSPPGQSQGPPTLSSDVISNIETFDVNEFDQYLPPNGHPGQPGQVTYTGSYGISGAAGTPASAGHVWMSKQPPPAQPQPQLPALSAEQGPQQPQQPQQQPQQQQQQQQRMHIKTEQLSPSHYSEQQQHSPQQLSYSSFNLQHYSSSYPSISRAQYEYGEHQGSGSYYSHAAGQGSGLYSTFSYMNPSQRPMYTPIADTSGVPSIPQTHSPQHWEQPVYTQLTRP</sequence>
<evidence type="ECO:0000256" key="8">
    <source>
        <dbReference type="ARBA" id="ARBA00023163"/>
    </source>
</evidence>
<feature type="non-terminal residue" evidence="13">
    <location>
        <position position="497"/>
    </location>
</feature>
<keyword evidence="3" id="KW-0221">Differentiation</keyword>
<evidence type="ECO:0000313" key="14">
    <source>
        <dbReference type="Proteomes" id="UP000586926"/>
    </source>
</evidence>